<dbReference type="AlphaFoldDB" id="A0A562IKL7"/>
<dbReference type="RefSeq" id="WP_246141162.1">
    <property type="nucleotide sequence ID" value="NZ_BAAATQ010000191.1"/>
</dbReference>
<comment type="caution">
    <text evidence="2">The sequence shown here is derived from an EMBL/GenBank/DDBJ whole genome shotgun (WGS) entry which is preliminary data.</text>
</comment>
<proteinExistence type="predicted"/>
<reference evidence="2 3" key="1">
    <citation type="submission" date="2019-07" db="EMBL/GenBank/DDBJ databases">
        <title>R&amp;d 2014.</title>
        <authorList>
            <person name="Klenk H.-P."/>
        </authorList>
    </citation>
    <scope>NUCLEOTIDE SEQUENCE [LARGE SCALE GENOMIC DNA]</scope>
    <source>
        <strain evidence="2 3">DSM 43868</strain>
    </source>
</reference>
<keyword evidence="3" id="KW-1185">Reference proteome</keyword>
<dbReference type="EMBL" id="VLKE01000001">
    <property type="protein sequence ID" value="TWH71233.1"/>
    <property type="molecule type" value="Genomic_DNA"/>
</dbReference>
<evidence type="ECO:0000313" key="2">
    <source>
        <dbReference type="EMBL" id="TWH71233.1"/>
    </source>
</evidence>
<dbReference type="Proteomes" id="UP000319825">
    <property type="component" value="Unassembled WGS sequence"/>
</dbReference>
<feature type="region of interest" description="Disordered" evidence="1">
    <location>
        <begin position="92"/>
        <end position="128"/>
    </location>
</feature>
<evidence type="ECO:0000313" key="3">
    <source>
        <dbReference type="Proteomes" id="UP000319825"/>
    </source>
</evidence>
<accession>A0A562IKL7</accession>
<dbReference type="Gene3D" id="2.60.120.560">
    <property type="entry name" value="Exo-inulinase, domain 1"/>
    <property type="match status" value="1"/>
</dbReference>
<organism evidence="2 3">
    <name type="scientific">Micromonospora olivasterospora</name>
    <dbReference type="NCBI Taxonomy" id="1880"/>
    <lineage>
        <taxon>Bacteria</taxon>
        <taxon>Bacillati</taxon>
        <taxon>Actinomycetota</taxon>
        <taxon>Actinomycetes</taxon>
        <taxon>Micromonosporales</taxon>
        <taxon>Micromonosporaceae</taxon>
        <taxon>Micromonospora</taxon>
    </lineage>
</organism>
<sequence>MKTRGHQGSVVPTPTPAAEPGTVVVAEDFTAGTLPAGWRAIDGEWTVRDGRLHGTATSGTRKITFGRHLTDFRFEATVRFESVAEPTRWTALTRGGAGRPAAARTPRRVPASASRDAAGGAPGRDAVVTDLPTCCAG</sequence>
<feature type="compositionally biased region" description="Low complexity" evidence="1">
    <location>
        <begin position="92"/>
        <end position="126"/>
    </location>
</feature>
<evidence type="ECO:0000256" key="1">
    <source>
        <dbReference type="SAM" id="MobiDB-lite"/>
    </source>
</evidence>
<protein>
    <submittedName>
        <fullName evidence="2">Uncharacterized protein</fullName>
    </submittedName>
</protein>
<name>A0A562IKL7_MICOL</name>
<gene>
    <name evidence="2" type="ORF">JD77_06264</name>
</gene>